<dbReference type="STRING" id="1120918.SAMN05216249_12432"/>
<dbReference type="AlphaFoldDB" id="A0A1I1ADA9"/>
<dbReference type="RefSeq" id="WP_092874483.1">
    <property type="nucleotide sequence ID" value="NZ_FOJY01000024.1"/>
</dbReference>
<organism evidence="2 3">
    <name type="scientific">Acetitomaculum ruminis DSM 5522</name>
    <dbReference type="NCBI Taxonomy" id="1120918"/>
    <lineage>
        <taxon>Bacteria</taxon>
        <taxon>Bacillati</taxon>
        <taxon>Bacillota</taxon>
        <taxon>Clostridia</taxon>
        <taxon>Lachnospirales</taxon>
        <taxon>Lachnospiraceae</taxon>
        <taxon>Acetitomaculum</taxon>
    </lineage>
</organism>
<dbReference type="Proteomes" id="UP000198838">
    <property type="component" value="Unassembled WGS sequence"/>
</dbReference>
<dbReference type="Gene3D" id="3.40.50.360">
    <property type="match status" value="1"/>
</dbReference>
<protein>
    <submittedName>
        <fullName evidence="2">Flavodoxin</fullName>
    </submittedName>
</protein>
<evidence type="ECO:0000259" key="1">
    <source>
        <dbReference type="Pfam" id="PF12724"/>
    </source>
</evidence>
<dbReference type="Pfam" id="PF12724">
    <property type="entry name" value="Flavodoxin_5"/>
    <property type="match status" value="1"/>
</dbReference>
<keyword evidence="3" id="KW-1185">Reference proteome</keyword>
<dbReference type="InterPro" id="IPR029039">
    <property type="entry name" value="Flavoprotein-like_sf"/>
</dbReference>
<name>A0A1I1ADA9_9FIRM</name>
<dbReference type="GO" id="GO:0006783">
    <property type="term" value="P:heme biosynthetic process"/>
    <property type="evidence" value="ECO:0007669"/>
    <property type="project" value="TreeGrafter"/>
</dbReference>
<dbReference type="GO" id="GO:0070819">
    <property type="term" value="F:menaquinone-dependent protoporphyrinogen oxidase activity"/>
    <property type="evidence" value="ECO:0007669"/>
    <property type="project" value="TreeGrafter"/>
</dbReference>
<proteinExistence type="predicted"/>
<dbReference type="InterPro" id="IPR026816">
    <property type="entry name" value="Flavodoxin_dom"/>
</dbReference>
<gene>
    <name evidence="2" type="ORF">SAMN05216249_12432</name>
</gene>
<reference evidence="2 3" key="1">
    <citation type="submission" date="2016-10" db="EMBL/GenBank/DDBJ databases">
        <authorList>
            <person name="de Groot N.N."/>
        </authorList>
    </citation>
    <scope>NUCLEOTIDE SEQUENCE [LARGE SCALE GENOMIC DNA]</scope>
    <source>
        <strain evidence="2 3">DSM 5522</strain>
    </source>
</reference>
<evidence type="ECO:0000313" key="2">
    <source>
        <dbReference type="EMBL" id="SFB35492.1"/>
    </source>
</evidence>
<dbReference type="PANTHER" id="PTHR38030:SF2">
    <property type="entry name" value="PROTOPORPHYRINOGEN IX DEHYDROGENASE [QUINONE]"/>
    <property type="match status" value="1"/>
</dbReference>
<accession>A0A1I1ADA9</accession>
<dbReference type="GO" id="GO:0010181">
    <property type="term" value="F:FMN binding"/>
    <property type="evidence" value="ECO:0007669"/>
    <property type="project" value="TreeGrafter"/>
</dbReference>
<dbReference type="PANTHER" id="PTHR38030">
    <property type="entry name" value="PROTOPORPHYRINOGEN IX DEHYDROGENASE [MENAQUINONE]"/>
    <property type="match status" value="1"/>
</dbReference>
<dbReference type="EMBL" id="FOJY01000024">
    <property type="protein sequence ID" value="SFB35492.1"/>
    <property type="molecule type" value="Genomic_DNA"/>
</dbReference>
<feature type="domain" description="Flavodoxin" evidence="1">
    <location>
        <begin position="7"/>
        <end position="97"/>
    </location>
</feature>
<dbReference type="OrthoDB" id="4564047at2"/>
<evidence type="ECO:0000313" key="3">
    <source>
        <dbReference type="Proteomes" id="UP000198838"/>
    </source>
</evidence>
<dbReference type="InterPro" id="IPR052200">
    <property type="entry name" value="Protoporphyrinogen_IX_DH"/>
</dbReference>
<dbReference type="SUPFAM" id="SSF52218">
    <property type="entry name" value="Flavoproteins"/>
    <property type="match status" value="1"/>
</dbReference>
<sequence length="149" mass="16083">MSKKAIIICASTHHGNTRKLANAIADKYGVEIVDATKTKEKDLSEYDLIGFASGIYAGKLHQAVINFAKNNLSKNKDVFYIITSAMGKDQYKSIETAIEGKNANVVGTFACKGYNTFGPFKLVGGTAKGHPDTDDINNALRFYEGLIGA</sequence>